<dbReference type="GO" id="GO:0005666">
    <property type="term" value="C:RNA polymerase III complex"/>
    <property type="evidence" value="ECO:0007669"/>
    <property type="project" value="UniProtKB-UniRule"/>
</dbReference>
<feature type="region of interest" description="Disordered" evidence="7">
    <location>
        <begin position="1"/>
        <end position="25"/>
    </location>
</feature>
<keyword evidence="4 6" id="KW-0804">Transcription</keyword>
<organism evidence="8 9">
    <name type="scientific">Mortierella isabellina</name>
    <name type="common">Filamentous fungus</name>
    <name type="synonym">Umbelopsis isabellina</name>
    <dbReference type="NCBI Taxonomy" id="91625"/>
    <lineage>
        <taxon>Eukaryota</taxon>
        <taxon>Fungi</taxon>
        <taxon>Fungi incertae sedis</taxon>
        <taxon>Mucoromycota</taxon>
        <taxon>Mucoromycotina</taxon>
        <taxon>Umbelopsidomycetes</taxon>
        <taxon>Umbelopsidales</taxon>
        <taxon>Umbelopsidaceae</taxon>
        <taxon>Umbelopsis</taxon>
    </lineage>
</organism>
<name>A0A8H7PJ84_MORIS</name>
<comment type="similarity">
    <text evidence="2 6">Belongs to the eukaryotic RPC34/RPC39 RNA polymerase subunit family.</text>
</comment>
<dbReference type="GO" id="GO:0006383">
    <property type="term" value="P:transcription by RNA polymerase III"/>
    <property type="evidence" value="ECO:0007669"/>
    <property type="project" value="UniProtKB-UniRule"/>
</dbReference>
<dbReference type="InterPro" id="IPR036388">
    <property type="entry name" value="WH-like_DNA-bd_sf"/>
</dbReference>
<evidence type="ECO:0000313" key="9">
    <source>
        <dbReference type="Proteomes" id="UP000654370"/>
    </source>
</evidence>
<evidence type="ECO:0000256" key="7">
    <source>
        <dbReference type="SAM" id="MobiDB-lite"/>
    </source>
</evidence>
<evidence type="ECO:0000313" key="8">
    <source>
        <dbReference type="EMBL" id="KAG2174987.1"/>
    </source>
</evidence>
<accession>A0A8H7PJ84</accession>
<dbReference type="GO" id="GO:0005737">
    <property type="term" value="C:cytoplasm"/>
    <property type="evidence" value="ECO:0007669"/>
    <property type="project" value="UniProtKB-ARBA"/>
</dbReference>
<evidence type="ECO:0000256" key="2">
    <source>
        <dbReference type="ARBA" id="ARBA00011038"/>
    </source>
</evidence>
<comment type="function">
    <text evidence="6">DNA-dependent RNA polymerase catalyzes the transcription of DNA into RNA using the four ribonucleoside triphosphates as substrates. Specific peripheric component of RNA polymerase III which synthesizes small RNAs, such as 5S rRNA and tRNAs.</text>
</comment>
<keyword evidence="9" id="KW-1185">Reference proteome</keyword>
<dbReference type="Proteomes" id="UP000654370">
    <property type="component" value="Unassembled WGS sequence"/>
</dbReference>
<evidence type="ECO:0000256" key="1">
    <source>
        <dbReference type="ARBA" id="ARBA00004123"/>
    </source>
</evidence>
<dbReference type="Gene3D" id="1.10.10.10">
    <property type="entry name" value="Winged helix-like DNA-binding domain superfamily/Winged helix DNA-binding domain"/>
    <property type="match status" value="1"/>
</dbReference>
<sequence>MATIKREPDAGTSIPNGRSGGSNVTVPTELNDIERLIYTTVAEYQDGLPVTDLVPKIPSLSQEDILENVNALSKKSLLEFQMIGIATYVRIIELKDYQKTSSLDSDSKLIYNWIRDSGSEGIWTKDLKKHTNLHINVVNRVLKALEHKQLVKSVKHVKWPTRRIYMLYDVTPSSEVTGGAWYTDQELDTDFIETLAVTCYKYIYSRSFPRDKSIIYRAGYDHYPSAAEVKRFIQEKRISSVELTIQDINCLLDLLVHDDMIEKLMPFGMSMEEMDDDEDSKGDSIEWVYKVIDRTIISPVATKTPIDALSEVPCGTCPVFKFCTEDGPISPFNCQYYQKWLDF</sequence>
<evidence type="ECO:0000256" key="5">
    <source>
        <dbReference type="ARBA" id="ARBA00023242"/>
    </source>
</evidence>
<dbReference type="InterPro" id="IPR007832">
    <property type="entry name" value="RNA_pol_Rpc34"/>
</dbReference>
<dbReference type="SUPFAM" id="SSF46785">
    <property type="entry name" value="Winged helix' DNA-binding domain"/>
    <property type="match status" value="1"/>
</dbReference>
<reference evidence="8" key="1">
    <citation type="submission" date="2020-12" db="EMBL/GenBank/DDBJ databases">
        <title>Metabolic potential, ecology and presence of endohyphal bacteria is reflected in genomic diversity of Mucoromycotina.</title>
        <authorList>
            <person name="Muszewska A."/>
            <person name="Okrasinska A."/>
            <person name="Steczkiewicz K."/>
            <person name="Drgas O."/>
            <person name="Orlowska M."/>
            <person name="Perlinska-Lenart U."/>
            <person name="Aleksandrzak-Piekarczyk T."/>
            <person name="Szatraj K."/>
            <person name="Zielenkiewicz U."/>
            <person name="Pilsyk S."/>
            <person name="Malc E."/>
            <person name="Mieczkowski P."/>
            <person name="Kruszewska J.S."/>
            <person name="Biernat P."/>
            <person name="Pawlowska J."/>
        </authorList>
    </citation>
    <scope>NUCLEOTIDE SEQUENCE</scope>
    <source>
        <strain evidence="8">WA0000067209</strain>
    </source>
</reference>
<protein>
    <recommendedName>
        <fullName evidence="6">DNA-directed RNA polymerase III subunit RPC6</fullName>
        <shortName evidence="6">RNA polymerase III subunit C6</shortName>
    </recommendedName>
</protein>
<evidence type="ECO:0000256" key="4">
    <source>
        <dbReference type="ARBA" id="ARBA00023163"/>
    </source>
</evidence>
<dbReference type="OrthoDB" id="613763at2759"/>
<feature type="compositionally biased region" description="Polar residues" evidence="7">
    <location>
        <begin position="13"/>
        <end position="25"/>
    </location>
</feature>
<dbReference type="EMBL" id="JAEPQZ010000012">
    <property type="protein sequence ID" value="KAG2174987.1"/>
    <property type="molecule type" value="Genomic_DNA"/>
</dbReference>
<dbReference type="PIRSF" id="PIRSF028763">
    <property type="entry name" value="RNA_pol_Rpc34"/>
    <property type="match status" value="1"/>
</dbReference>
<dbReference type="InterPro" id="IPR016049">
    <property type="entry name" value="RNA_pol_Rpc34-like"/>
</dbReference>
<proteinExistence type="inferred from homology"/>
<keyword evidence="5 6" id="KW-0539">Nucleus</keyword>
<dbReference type="InterPro" id="IPR036390">
    <property type="entry name" value="WH_DNA-bd_sf"/>
</dbReference>
<dbReference type="Pfam" id="PF05158">
    <property type="entry name" value="RNA_pol_Rpc34"/>
    <property type="match status" value="1"/>
</dbReference>
<dbReference type="PANTHER" id="PTHR12780">
    <property type="entry name" value="RNA POLYMERASE III DNA DIRECTED , 39KD SUBUNIT-RELATED"/>
    <property type="match status" value="1"/>
</dbReference>
<comment type="caution">
    <text evidence="8">The sequence shown here is derived from an EMBL/GenBank/DDBJ whole genome shotgun (WGS) entry which is preliminary data.</text>
</comment>
<dbReference type="GO" id="GO:0005654">
    <property type="term" value="C:nucleoplasm"/>
    <property type="evidence" value="ECO:0007669"/>
    <property type="project" value="UniProtKB-ARBA"/>
</dbReference>
<dbReference type="AlphaFoldDB" id="A0A8H7PJ84"/>
<gene>
    <name evidence="8" type="ORF">INT43_006049</name>
</gene>
<evidence type="ECO:0000256" key="3">
    <source>
        <dbReference type="ARBA" id="ARBA00022478"/>
    </source>
</evidence>
<evidence type="ECO:0000256" key="6">
    <source>
        <dbReference type="PIRNR" id="PIRNR028763"/>
    </source>
</evidence>
<dbReference type="FunFam" id="1.10.10.10:FF:000116">
    <property type="entry name" value="DNA-directed RNA polymerase III subunit RPC6"/>
    <property type="match status" value="1"/>
</dbReference>
<comment type="subcellular location">
    <subcellularLocation>
        <location evidence="1 6">Nucleus</location>
    </subcellularLocation>
</comment>
<keyword evidence="3 6" id="KW-0240">DNA-directed RNA polymerase</keyword>